<dbReference type="Pfam" id="PF18885">
    <property type="entry name" value="DUF5648"/>
    <property type="match status" value="1"/>
</dbReference>
<dbReference type="Gene3D" id="2.40.10.10">
    <property type="entry name" value="Trypsin-like serine proteases"/>
    <property type="match status" value="1"/>
</dbReference>
<evidence type="ECO:0000313" key="4">
    <source>
        <dbReference type="EMBL" id="MBK1619918.1"/>
    </source>
</evidence>
<keyword evidence="1" id="KW-1015">Disulfide bond</keyword>
<keyword evidence="2" id="KW-0645">Protease</keyword>
<dbReference type="Pfam" id="PF00089">
    <property type="entry name" value="Trypsin"/>
    <property type="match status" value="1"/>
</dbReference>
<dbReference type="PROSITE" id="PS00134">
    <property type="entry name" value="TRYPSIN_HIS"/>
    <property type="match status" value="1"/>
</dbReference>
<keyword evidence="2" id="KW-0378">Hydrolase</keyword>
<dbReference type="InterPro" id="IPR043708">
    <property type="entry name" value="DUF5648"/>
</dbReference>
<evidence type="ECO:0000256" key="2">
    <source>
        <dbReference type="RuleBase" id="RU363034"/>
    </source>
</evidence>
<dbReference type="PRINTS" id="PR00722">
    <property type="entry name" value="CHYMOTRYPSIN"/>
</dbReference>
<keyword evidence="2" id="KW-0720">Serine protease</keyword>
<sequence length="472" mass="52178">MTIKVREEARMKPSNIQASLFGLILLMAEVTGVIHVGLITPGHCEPDQALFNGETQSAGLLAASSVAGGRLPETRIVDGSDAQLGQWPWQVAVLAGNYLCGGSLISPHWIVTAAHCTFDGAGWPFNVSEMRVRAGSLSFRSGGQTREIFQVIRHPQYNPFTFENDIALLSVSQPIVGEYIGTISPLLPSQEPDLAPNGGDSIVIGWGTLRENGAASDILQQVTLPLLTSERCRQTLYGALITENMLCAGFLEGGKDACQGDSGGPLMVADQARGYRLAGIVSWGNGCARPGYPGVYTRVSRYVDWIEGQTGLDFALTSRRNIYRFQNIQSESHFYTSSSLERDYLTKNFPESYIEEGPVWSEPTDLENDSLVPVYRFRHSITGSWFYTAYREEKENILETLPEWGYEGIAWYAYLTQVSGTIPVHRFWNSLVQAPFYTASEAEKVSILQNYPHFIDQGIAWFSYGVRADNPQ</sequence>
<dbReference type="InterPro" id="IPR001254">
    <property type="entry name" value="Trypsin_dom"/>
</dbReference>
<name>A0A9X1B4Y1_9GAMM</name>
<dbReference type="Proteomes" id="UP001138768">
    <property type="component" value="Unassembled WGS sequence"/>
</dbReference>
<dbReference type="PROSITE" id="PS00135">
    <property type="entry name" value="TRYPSIN_SER"/>
    <property type="match status" value="1"/>
</dbReference>
<proteinExistence type="predicted"/>
<dbReference type="CDD" id="cd00190">
    <property type="entry name" value="Tryp_SPc"/>
    <property type="match status" value="1"/>
</dbReference>
<dbReference type="InterPro" id="IPR033116">
    <property type="entry name" value="TRYPSIN_SER"/>
</dbReference>
<keyword evidence="5" id="KW-1185">Reference proteome</keyword>
<dbReference type="SUPFAM" id="SSF50494">
    <property type="entry name" value="Trypsin-like serine proteases"/>
    <property type="match status" value="1"/>
</dbReference>
<evidence type="ECO:0000259" key="3">
    <source>
        <dbReference type="PROSITE" id="PS50240"/>
    </source>
</evidence>
<dbReference type="InterPro" id="IPR009003">
    <property type="entry name" value="Peptidase_S1_PA"/>
</dbReference>
<dbReference type="InterPro" id="IPR043504">
    <property type="entry name" value="Peptidase_S1_PA_chymotrypsin"/>
</dbReference>
<evidence type="ECO:0000313" key="5">
    <source>
        <dbReference type="Proteomes" id="UP001138768"/>
    </source>
</evidence>
<reference evidence="4 5" key="1">
    <citation type="journal article" date="2020" name="Microorganisms">
        <title>Osmotic Adaptation and Compatible Solute Biosynthesis of Phototrophic Bacteria as Revealed from Genome Analyses.</title>
        <authorList>
            <person name="Imhoff J.F."/>
            <person name="Rahn T."/>
            <person name="Kunzel S."/>
            <person name="Keller A."/>
            <person name="Neulinger S.C."/>
        </authorList>
    </citation>
    <scope>NUCLEOTIDE SEQUENCE [LARGE SCALE GENOMIC DNA]</scope>
    <source>
        <strain evidence="4 5">DSM 25653</strain>
    </source>
</reference>
<dbReference type="PANTHER" id="PTHR24252:SF7">
    <property type="entry name" value="HYALIN"/>
    <property type="match status" value="1"/>
</dbReference>
<protein>
    <recommendedName>
        <fullName evidence="3">Peptidase S1 domain-containing protein</fullName>
    </recommendedName>
</protein>
<dbReference type="InterPro" id="IPR001314">
    <property type="entry name" value="Peptidase_S1A"/>
</dbReference>
<dbReference type="PANTHER" id="PTHR24252">
    <property type="entry name" value="ACROSIN-RELATED"/>
    <property type="match status" value="1"/>
</dbReference>
<dbReference type="InterPro" id="IPR018114">
    <property type="entry name" value="TRYPSIN_HIS"/>
</dbReference>
<dbReference type="GO" id="GO:0006508">
    <property type="term" value="P:proteolysis"/>
    <property type="evidence" value="ECO:0007669"/>
    <property type="project" value="UniProtKB-KW"/>
</dbReference>
<feature type="domain" description="Peptidase S1" evidence="3">
    <location>
        <begin position="76"/>
        <end position="311"/>
    </location>
</feature>
<evidence type="ECO:0000256" key="1">
    <source>
        <dbReference type="ARBA" id="ARBA00023157"/>
    </source>
</evidence>
<organism evidence="4 5">
    <name type="scientific">Lamprobacter modestohalophilus</name>
    <dbReference type="NCBI Taxonomy" id="1064514"/>
    <lineage>
        <taxon>Bacteria</taxon>
        <taxon>Pseudomonadati</taxon>
        <taxon>Pseudomonadota</taxon>
        <taxon>Gammaproteobacteria</taxon>
        <taxon>Chromatiales</taxon>
        <taxon>Chromatiaceae</taxon>
        <taxon>Lamprobacter</taxon>
    </lineage>
</organism>
<gene>
    <name evidence="4" type="ORF">CKO42_15990</name>
</gene>
<dbReference type="PROSITE" id="PS50240">
    <property type="entry name" value="TRYPSIN_DOM"/>
    <property type="match status" value="1"/>
</dbReference>
<dbReference type="SMART" id="SM00020">
    <property type="entry name" value="Tryp_SPc"/>
    <property type="match status" value="1"/>
</dbReference>
<accession>A0A9X1B4Y1</accession>
<dbReference type="AlphaFoldDB" id="A0A9X1B4Y1"/>
<comment type="caution">
    <text evidence="4">The sequence shown here is derived from an EMBL/GenBank/DDBJ whole genome shotgun (WGS) entry which is preliminary data.</text>
</comment>
<dbReference type="EMBL" id="NRRY01000028">
    <property type="protein sequence ID" value="MBK1619918.1"/>
    <property type="molecule type" value="Genomic_DNA"/>
</dbReference>
<dbReference type="GO" id="GO:0004252">
    <property type="term" value="F:serine-type endopeptidase activity"/>
    <property type="evidence" value="ECO:0007669"/>
    <property type="project" value="InterPro"/>
</dbReference>
<dbReference type="FunFam" id="2.40.10.10:FF:000003">
    <property type="entry name" value="Transmembrane serine protease 3"/>
    <property type="match status" value="1"/>
</dbReference>